<gene>
    <name evidence="3" type="ORF">Dsin_014329</name>
</gene>
<feature type="transmembrane region" description="Helical" evidence="1">
    <location>
        <begin position="321"/>
        <end position="342"/>
    </location>
</feature>
<evidence type="ECO:0000313" key="3">
    <source>
        <dbReference type="EMBL" id="KAK3220359.1"/>
    </source>
</evidence>
<comment type="caution">
    <text evidence="3">The sequence shown here is derived from an EMBL/GenBank/DDBJ whole genome shotgun (WGS) entry which is preliminary data.</text>
</comment>
<feature type="transmembrane region" description="Helical" evidence="1">
    <location>
        <begin position="15"/>
        <end position="36"/>
    </location>
</feature>
<sequence length="704" mass="81791">MQLFPERIINLWNKYEVRVIILLSLVLQIILIILGNRRKWTARFWIRIIVWSAYLSADWVATVALGNLASSIGDSKDSIHVPNNALQEFWAPFLLLHLGGPDTITAYSLEDNELWLRHFIVLIIQVGVAFYVFLRSWGNTALTFLTIPIFISGAIKYGERTYTLMSSSSQHFKDYLPSSPDSCQDFVKYVDDKDIRGKREEGSEEPMVIPQDGIRTEDHYLVLAYYLFIRTKFFFAERTLNTNEQKRIYSIIKNKPAAEAFKLVAVELGFMYDMLYTKAAIVYSHLGIVFRCITFFSSVCSLVVFSTIIDTHVYPLVDISITYLLLVGAVLLELYALILLSLSDWGKLWLIKPKNAQHNPISKTLADLFWKFSSHSQSLLTSNKRWSESMGQYSLLSSYIKDVQPACFGVQKLPFIRKWLKNMYLTRVDVNVDHLQETIIKYLKEQGRTVNKDDVSYHEQRDIFLTRRGYSVIKERHNILEQEAKWSIAALEFVDSVIIWHIATDICYYGDVTKLDPKCKIGKCLSDYMCYLLVFRPSMLPKGIGEVRYKEICAEVTTLFKQKRNNDIDICSEISKAYEALLRKYEKDLKPLIKMFEDGRWGSREFFDMKGNPSLLKYGCLFYRLLHRKVGDDNKKKWEIISDVWVEMLAYVAHSCEWKEHAQQLREGGELLTHVYLLAAHFGLSKQYFPNVLTQITPKKPREP</sequence>
<proteinExistence type="predicted"/>
<keyword evidence="4" id="KW-1185">Reference proteome</keyword>
<dbReference type="EMBL" id="JANJYJ010000004">
    <property type="protein sequence ID" value="KAK3220359.1"/>
    <property type="molecule type" value="Genomic_DNA"/>
</dbReference>
<dbReference type="Proteomes" id="UP001281410">
    <property type="component" value="Unassembled WGS sequence"/>
</dbReference>
<evidence type="ECO:0000313" key="4">
    <source>
        <dbReference type="Proteomes" id="UP001281410"/>
    </source>
</evidence>
<dbReference type="PANTHER" id="PTHR31325">
    <property type="entry name" value="OS01G0798800 PROTEIN-RELATED"/>
    <property type="match status" value="1"/>
</dbReference>
<keyword evidence="1" id="KW-0812">Transmembrane</keyword>
<keyword evidence="1" id="KW-0472">Membrane</keyword>
<organism evidence="3 4">
    <name type="scientific">Dipteronia sinensis</name>
    <dbReference type="NCBI Taxonomy" id="43782"/>
    <lineage>
        <taxon>Eukaryota</taxon>
        <taxon>Viridiplantae</taxon>
        <taxon>Streptophyta</taxon>
        <taxon>Embryophyta</taxon>
        <taxon>Tracheophyta</taxon>
        <taxon>Spermatophyta</taxon>
        <taxon>Magnoliopsida</taxon>
        <taxon>eudicotyledons</taxon>
        <taxon>Gunneridae</taxon>
        <taxon>Pentapetalae</taxon>
        <taxon>rosids</taxon>
        <taxon>malvids</taxon>
        <taxon>Sapindales</taxon>
        <taxon>Sapindaceae</taxon>
        <taxon>Hippocastanoideae</taxon>
        <taxon>Acereae</taxon>
        <taxon>Dipteronia</taxon>
    </lineage>
</organism>
<name>A0AAE0E9X6_9ROSI</name>
<feature type="transmembrane region" description="Helical" evidence="1">
    <location>
        <begin position="114"/>
        <end position="134"/>
    </location>
</feature>
<feature type="transmembrane region" description="Helical" evidence="1">
    <location>
        <begin position="288"/>
        <end position="309"/>
    </location>
</feature>
<reference evidence="3" key="1">
    <citation type="journal article" date="2023" name="Plant J.">
        <title>Genome sequences and population genomics provide insights into the demographic history, inbreeding, and mutation load of two 'living fossil' tree species of Dipteronia.</title>
        <authorList>
            <person name="Feng Y."/>
            <person name="Comes H.P."/>
            <person name="Chen J."/>
            <person name="Zhu S."/>
            <person name="Lu R."/>
            <person name="Zhang X."/>
            <person name="Li P."/>
            <person name="Qiu J."/>
            <person name="Olsen K.M."/>
            <person name="Qiu Y."/>
        </authorList>
    </citation>
    <scope>NUCLEOTIDE SEQUENCE</scope>
    <source>
        <strain evidence="3">NBL</strain>
    </source>
</reference>
<keyword evidence="1" id="KW-1133">Transmembrane helix</keyword>
<protein>
    <recommendedName>
        <fullName evidence="2">DUF4220 domain-containing protein</fullName>
    </recommendedName>
</protein>
<dbReference type="InterPro" id="IPR007658">
    <property type="entry name" value="DUF594"/>
</dbReference>
<feature type="transmembrane region" description="Helical" evidence="1">
    <location>
        <begin position="48"/>
        <end position="69"/>
    </location>
</feature>
<evidence type="ECO:0000256" key="1">
    <source>
        <dbReference type="SAM" id="Phobius"/>
    </source>
</evidence>
<dbReference type="InterPro" id="IPR025315">
    <property type="entry name" value="DUF4220"/>
</dbReference>
<feature type="domain" description="DUF4220" evidence="2">
    <location>
        <begin position="51"/>
        <end position="397"/>
    </location>
</feature>
<dbReference type="AlphaFoldDB" id="A0AAE0E9X6"/>
<dbReference type="Pfam" id="PF13968">
    <property type="entry name" value="DUF4220"/>
    <property type="match status" value="1"/>
</dbReference>
<evidence type="ECO:0000259" key="2">
    <source>
        <dbReference type="Pfam" id="PF13968"/>
    </source>
</evidence>
<accession>A0AAE0E9X6</accession>
<dbReference type="Pfam" id="PF04578">
    <property type="entry name" value="DUF594"/>
    <property type="match status" value="1"/>
</dbReference>